<sequence>MQACLQEHPGPVACHLITLPIQTRQLPRTSQHPWVPWMLNSRLTPSERQRRLTLNLCLYCGTPGHAIGACPIRPPRPMVSAIIPSTKKMKPLTTVVNLTAADVSLTVVVLLDSGSAGNFISGALCRQLRLKTSPSPTVYQISSITGRPLSHTHVNAYLKDSPLSTCLSPACLLTSVCSVSCVCAQPISSDLQRLRRFLYLKIKGQ</sequence>
<evidence type="ECO:0000313" key="1">
    <source>
        <dbReference type="EMBL" id="ROL51090.1"/>
    </source>
</evidence>
<dbReference type="SUPFAM" id="SSF57756">
    <property type="entry name" value="Retrovirus zinc finger-like domains"/>
    <property type="match status" value="1"/>
</dbReference>
<dbReference type="GO" id="GO:0003676">
    <property type="term" value="F:nucleic acid binding"/>
    <property type="evidence" value="ECO:0007669"/>
    <property type="project" value="InterPro"/>
</dbReference>
<dbReference type="AlphaFoldDB" id="A0A3N0YY75"/>
<dbReference type="GO" id="GO:0008270">
    <property type="term" value="F:zinc ion binding"/>
    <property type="evidence" value="ECO:0007669"/>
    <property type="project" value="InterPro"/>
</dbReference>
<protein>
    <submittedName>
        <fullName evidence="1">Retrotransposon-derived protein PEG10</fullName>
    </submittedName>
</protein>
<dbReference type="Proteomes" id="UP000281406">
    <property type="component" value="Unassembled WGS sequence"/>
</dbReference>
<name>A0A3N0YY75_ANAGA</name>
<organism evidence="1 2">
    <name type="scientific">Anabarilius grahami</name>
    <name type="common">Kanglang fish</name>
    <name type="synonym">Barilius grahami</name>
    <dbReference type="NCBI Taxonomy" id="495550"/>
    <lineage>
        <taxon>Eukaryota</taxon>
        <taxon>Metazoa</taxon>
        <taxon>Chordata</taxon>
        <taxon>Craniata</taxon>
        <taxon>Vertebrata</taxon>
        <taxon>Euteleostomi</taxon>
        <taxon>Actinopterygii</taxon>
        <taxon>Neopterygii</taxon>
        <taxon>Teleostei</taxon>
        <taxon>Ostariophysi</taxon>
        <taxon>Cypriniformes</taxon>
        <taxon>Xenocyprididae</taxon>
        <taxon>Xenocypridinae</taxon>
        <taxon>Xenocypridinae incertae sedis</taxon>
        <taxon>Anabarilius</taxon>
    </lineage>
</organism>
<gene>
    <name evidence="1" type="ORF">DPX16_14621</name>
</gene>
<dbReference type="EMBL" id="RJVU01019258">
    <property type="protein sequence ID" value="ROL51090.1"/>
    <property type="molecule type" value="Genomic_DNA"/>
</dbReference>
<comment type="caution">
    <text evidence="1">The sequence shown here is derived from an EMBL/GenBank/DDBJ whole genome shotgun (WGS) entry which is preliminary data.</text>
</comment>
<dbReference type="CDD" id="cd00303">
    <property type="entry name" value="retropepsin_like"/>
    <property type="match status" value="1"/>
</dbReference>
<dbReference type="InterPro" id="IPR036875">
    <property type="entry name" value="Znf_CCHC_sf"/>
</dbReference>
<proteinExistence type="predicted"/>
<keyword evidence="2" id="KW-1185">Reference proteome</keyword>
<reference evidence="1 2" key="1">
    <citation type="submission" date="2018-10" db="EMBL/GenBank/DDBJ databases">
        <title>Genome assembly for a Yunnan-Guizhou Plateau 3E fish, Anabarilius grahami (Regan), and its evolutionary and genetic applications.</title>
        <authorList>
            <person name="Jiang W."/>
        </authorList>
    </citation>
    <scope>NUCLEOTIDE SEQUENCE [LARGE SCALE GENOMIC DNA]</scope>
    <source>
        <strain evidence="1">AG-KIZ</strain>
        <tissue evidence="1">Muscle</tissue>
    </source>
</reference>
<evidence type="ECO:0000313" key="2">
    <source>
        <dbReference type="Proteomes" id="UP000281406"/>
    </source>
</evidence>
<accession>A0A3N0YY75</accession>
<dbReference type="OrthoDB" id="3341476at2759"/>